<evidence type="ECO:0000313" key="3">
    <source>
        <dbReference type="Proteomes" id="UP000774617"/>
    </source>
</evidence>
<feature type="region of interest" description="Disordered" evidence="1">
    <location>
        <begin position="148"/>
        <end position="182"/>
    </location>
</feature>
<dbReference type="Gene3D" id="3.40.50.1820">
    <property type="entry name" value="alpha/beta hydrolase"/>
    <property type="match status" value="1"/>
</dbReference>
<name>A0ABQ8FXA8_9PEZI</name>
<keyword evidence="3" id="KW-1185">Reference proteome</keyword>
<dbReference type="Proteomes" id="UP000774617">
    <property type="component" value="Unassembled WGS sequence"/>
</dbReference>
<feature type="region of interest" description="Disordered" evidence="1">
    <location>
        <begin position="64"/>
        <end position="105"/>
    </location>
</feature>
<dbReference type="InterPro" id="IPR029058">
    <property type="entry name" value="AB_hydrolase_fold"/>
</dbReference>
<sequence>MYVENLTPTAGTWLKTRDNRKGFTSYFVEQGYQVYVIEQTSVGRDTENNVAEFPLISGGAAENSENAYTAPEPTLPSPTQLATRSSTPSNPPCSRAPSDQTAQEHSMRHAGCALLALIARPSFFLITHSTGALHGTLLSNDCPALVAGKHHSRARQTSPPPPPSRTTTATATDAGVERTAARVPGAWPAPRLDYKPAAAEASELSTTMVGVDTSARRSCVIQVEPARRLPRVARVPYVAAMGAASPHATYGHCTVGYLKQAGVEAEGILKNGHFLHLEFKGLDSAAAVEERMKGEVGRV</sequence>
<dbReference type="EMBL" id="JAGTJR010000040">
    <property type="protein sequence ID" value="KAH7032376.1"/>
    <property type="molecule type" value="Genomic_DNA"/>
</dbReference>
<dbReference type="SUPFAM" id="SSF53474">
    <property type="entry name" value="alpha/beta-Hydrolases"/>
    <property type="match status" value="1"/>
</dbReference>
<reference evidence="2 3" key="1">
    <citation type="journal article" date="2021" name="Nat. Commun.">
        <title>Genetic determinants of endophytism in the Arabidopsis root mycobiome.</title>
        <authorList>
            <person name="Mesny F."/>
            <person name="Miyauchi S."/>
            <person name="Thiergart T."/>
            <person name="Pickel B."/>
            <person name="Atanasova L."/>
            <person name="Karlsson M."/>
            <person name="Huettel B."/>
            <person name="Barry K.W."/>
            <person name="Haridas S."/>
            <person name="Chen C."/>
            <person name="Bauer D."/>
            <person name="Andreopoulos W."/>
            <person name="Pangilinan J."/>
            <person name="LaButti K."/>
            <person name="Riley R."/>
            <person name="Lipzen A."/>
            <person name="Clum A."/>
            <person name="Drula E."/>
            <person name="Henrissat B."/>
            <person name="Kohler A."/>
            <person name="Grigoriev I.V."/>
            <person name="Martin F.M."/>
            <person name="Hacquard S."/>
        </authorList>
    </citation>
    <scope>NUCLEOTIDE SEQUENCE [LARGE SCALE GENOMIC DNA]</scope>
    <source>
        <strain evidence="2 3">MPI-SDFR-AT-0080</strain>
    </source>
</reference>
<accession>A0ABQ8FXA8</accession>
<comment type="caution">
    <text evidence="2">The sequence shown here is derived from an EMBL/GenBank/DDBJ whole genome shotgun (WGS) entry which is preliminary data.</text>
</comment>
<gene>
    <name evidence="2" type="ORF">B0J12DRAFT_721588</name>
</gene>
<evidence type="ECO:0000313" key="2">
    <source>
        <dbReference type="EMBL" id="KAH7032376.1"/>
    </source>
</evidence>
<protein>
    <submittedName>
        <fullName evidence="2">Uncharacterized protein</fullName>
    </submittedName>
</protein>
<evidence type="ECO:0000256" key="1">
    <source>
        <dbReference type="SAM" id="MobiDB-lite"/>
    </source>
</evidence>
<proteinExistence type="predicted"/>
<organism evidence="2 3">
    <name type="scientific">Macrophomina phaseolina</name>
    <dbReference type="NCBI Taxonomy" id="35725"/>
    <lineage>
        <taxon>Eukaryota</taxon>
        <taxon>Fungi</taxon>
        <taxon>Dikarya</taxon>
        <taxon>Ascomycota</taxon>
        <taxon>Pezizomycotina</taxon>
        <taxon>Dothideomycetes</taxon>
        <taxon>Dothideomycetes incertae sedis</taxon>
        <taxon>Botryosphaeriales</taxon>
        <taxon>Botryosphaeriaceae</taxon>
        <taxon>Macrophomina</taxon>
    </lineage>
</organism>
<feature type="compositionally biased region" description="Polar residues" evidence="1">
    <location>
        <begin position="77"/>
        <end position="88"/>
    </location>
</feature>